<organism evidence="1 2">
    <name type="scientific">Helicostylum pulchrum</name>
    <dbReference type="NCBI Taxonomy" id="562976"/>
    <lineage>
        <taxon>Eukaryota</taxon>
        <taxon>Fungi</taxon>
        <taxon>Fungi incertae sedis</taxon>
        <taxon>Mucoromycota</taxon>
        <taxon>Mucoromycotina</taxon>
        <taxon>Mucoromycetes</taxon>
        <taxon>Mucorales</taxon>
        <taxon>Mucorineae</taxon>
        <taxon>Mucoraceae</taxon>
        <taxon>Helicostylum</taxon>
    </lineage>
</organism>
<protein>
    <submittedName>
        <fullName evidence="1">Uncharacterized protein</fullName>
    </submittedName>
</protein>
<dbReference type="EMBL" id="BAABUJ010000016">
    <property type="protein sequence ID" value="GAA5800653.1"/>
    <property type="molecule type" value="Genomic_DNA"/>
</dbReference>
<name>A0ABP9Y0X9_9FUNG</name>
<reference evidence="1 2" key="1">
    <citation type="submission" date="2024-04" db="EMBL/GenBank/DDBJ databases">
        <title>genome sequences of Mucor flavus KT1a and Helicostylum pulchrum KT1b strains isolation_sourced from the surface of a dry-aged beef.</title>
        <authorList>
            <person name="Toyotome T."/>
            <person name="Hosono M."/>
            <person name="Torimaru M."/>
            <person name="Fukuda K."/>
            <person name="Mikami N."/>
        </authorList>
    </citation>
    <scope>NUCLEOTIDE SEQUENCE [LARGE SCALE GENOMIC DNA]</scope>
    <source>
        <strain evidence="1 2">KT1b</strain>
    </source>
</reference>
<evidence type="ECO:0000313" key="2">
    <source>
        <dbReference type="Proteomes" id="UP001476247"/>
    </source>
</evidence>
<accession>A0ABP9Y0X9</accession>
<gene>
    <name evidence="1" type="ORF">HPULCUR_006089</name>
</gene>
<comment type="caution">
    <text evidence="1">The sequence shown here is derived from an EMBL/GenBank/DDBJ whole genome shotgun (WGS) entry which is preliminary data.</text>
</comment>
<keyword evidence="2" id="KW-1185">Reference proteome</keyword>
<proteinExistence type="predicted"/>
<dbReference type="Proteomes" id="UP001476247">
    <property type="component" value="Unassembled WGS sequence"/>
</dbReference>
<sequence>MKLKAMIGTIEKYSNDNLDPSINTDQPYIIFYRTNSTESGNSSKEEEEESKYLQAVLLSGIGDIGGNDTLSSLMYDLPYKYYDN</sequence>
<evidence type="ECO:0000313" key="1">
    <source>
        <dbReference type="EMBL" id="GAA5800653.1"/>
    </source>
</evidence>